<gene>
    <name evidence="3" type="ORF">CR152_26380</name>
</gene>
<dbReference type="AlphaFoldDB" id="A0A2D2DRN8"/>
<dbReference type="Pfam" id="PF07589">
    <property type="entry name" value="PEP-CTERM"/>
    <property type="match status" value="1"/>
</dbReference>
<dbReference type="Proteomes" id="UP000229897">
    <property type="component" value="Chromosome"/>
</dbReference>
<evidence type="ECO:0000313" key="4">
    <source>
        <dbReference type="Proteomes" id="UP000229897"/>
    </source>
</evidence>
<feature type="signal peptide" evidence="1">
    <location>
        <begin position="1"/>
        <end position="22"/>
    </location>
</feature>
<protein>
    <recommendedName>
        <fullName evidence="2">Ice-binding protein C-terminal domain-containing protein</fullName>
    </recommendedName>
</protein>
<evidence type="ECO:0000256" key="1">
    <source>
        <dbReference type="SAM" id="SignalP"/>
    </source>
</evidence>
<dbReference type="NCBIfam" id="TIGR02595">
    <property type="entry name" value="PEP_CTERM"/>
    <property type="match status" value="1"/>
</dbReference>
<organism evidence="3 4">
    <name type="scientific">Massilia violaceinigra</name>
    <dbReference type="NCBI Taxonomy" id="2045208"/>
    <lineage>
        <taxon>Bacteria</taxon>
        <taxon>Pseudomonadati</taxon>
        <taxon>Pseudomonadota</taxon>
        <taxon>Betaproteobacteria</taxon>
        <taxon>Burkholderiales</taxon>
        <taxon>Oxalobacteraceae</taxon>
        <taxon>Telluria group</taxon>
        <taxon>Massilia</taxon>
    </lineage>
</organism>
<feature type="chain" id="PRO_5013803642" description="Ice-binding protein C-terminal domain-containing protein" evidence="1">
    <location>
        <begin position="23"/>
        <end position="194"/>
    </location>
</feature>
<proteinExistence type="predicted"/>
<name>A0A2D2DRN8_9BURK</name>
<dbReference type="KEGG" id="mass:CR152_26380"/>
<sequence length="194" mass="21573">MQMIKKLMCGLALMGCALSSHAEVQGFDWAYTGFLPSWGSETNPEPKYGEFNPDHVLKGRFFAEDRDLNGVFSAAEVTSFTIYGESFMNCTGVRRCGLSEFSFTPGGALSFYAYDSVEYGVWREGWSRTSRGFEAGRRFYTSYESDWSVGRVQDYGVTAQTKFAISAVPEPQTWLMMGAGIALLGAAKRRSRKA</sequence>
<reference evidence="3" key="1">
    <citation type="submission" date="2017-10" db="EMBL/GenBank/DDBJ databases">
        <title>Massilia psychrophilum sp. nov., a novel purple-pigmented bacterium isolated from Tianshan glacier, Xinjiang Municipality, China.</title>
        <authorList>
            <person name="Wang H."/>
        </authorList>
    </citation>
    <scope>NUCLEOTIDE SEQUENCE [LARGE SCALE GENOMIC DNA]</scope>
    <source>
        <strain evidence="3">B2</strain>
    </source>
</reference>
<dbReference type="InterPro" id="IPR013424">
    <property type="entry name" value="Ice-binding_C"/>
</dbReference>
<accession>A0A2D2DRN8</accession>
<dbReference type="EMBL" id="CP024608">
    <property type="protein sequence ID" value="ATQ77637.1"/>
    <property type="molecule type" value="Genomic_DNA"/>
</dbReference>
<evidence type="ECO:0000259" key="2">
    <source>
        <dbReference type="Pfam" id="PF07589"/>
    </source>
</evidence>
<dbReference type="OrthoDB" id="8708394at2"/>
<keyword evidence="1" id="KW-0732">Signal</keyword>
<feature type="domain" description="Ice-binding protein C-terminal" evidence="2">
    <location>
        <begin position="167"/>
        <end position="190"/>
    </location>
</feature>
<keyword evidence="4" id="KW-1185">Reference proteome</keyword>
<evidence type="ECO:0000313" key="3">
    <source>
        <dbReference type="EMBL" id="ATQ77637.1"/>
    </source>
</evidence>